<keyword evidence="1" id="KW-0472">Membrane</keyword>
<reference evidence="2 5" key="1">
    <citation type="submission" date="2021-07" db="EMBL/GenBank/DDBJ databases">
        <title>Whole genome sequencing of carbapenem-resistant Pseudomonas spp. isolated in Japan.</title>
        <authorList>
            <person name="Suzuki M."/>
            <person name="Maehana S."/>
            <person name="Kitasato H."/>
        </authorList>
    </citation>
    <scope>NUCLEOTIDE SEQUENCE</scope>
    <source>
        <strain evidence="2">KAM435</strain>
        <strain evidence="3 5">KAM436</strain>
    </source>
</reference>
<dbReference type="Proteomes" id="UP000887228">
    <property type="component" value="Unassembled WGS sequence"/>
</dbReference>
<keyword evidence="1" id="KW-0812">Transmembrane</keyword>
<evidence type="ECO:0000313" key="5">
    <source>
        <dbReference type="Proteomes" id="UP000887228"/>
    </source>
</evidence>
<evidence type="ECO:0000313" key="4">
    <source>
        <dbReference type="Proteomes" id="UP000887212"/>
    </source>
</evidence>
<dbReference type="EMBL" id="BPMS01000008">
    <property type="protein sequence ID" value="GIZ88942.1"/>
    <property type="molecule type" value="Genomic_DNA"/>
</dbReference>
<feature type="transmembrane region" description="Helical" evidence="1">
    <location>
        <begin position="48"/>
        <end position="64"/>
    </location>
</feature>
<evidence type="ECO:0000313" key="2">
    <source>
        <dbReference type="EMBL" id="GIZ88942.1"/>
    </source>
</evidence>
<gene>
    <name evidence="2" type="ORF">KAM435_22690</name>
    <name evidence="3" type="ORF">KAM436_20550</name>
</gene>
<dbReference type="AlphaFoldDB" id="A0AA37CFI9"/>
<keyword evidence="1" id="KW-1133">Transmembrane helix</keyword>
<protein>
    <submittedName>
        <fullName evidence="2">Uncharacterized protein</fullName>
    </submittedName>
</protein>
<feature type="transmembrane region" description="Helical" evidence="1">
    <location>
        <begin position="21"/>
        <end position="42"/>
    </location>
</feature>
<sequence length="73" mass="8313">MFFALLLSLLWKAWVFRGQAIARLGAALLVFAMIAMVSDIYAVFHRPSPYWVVFWLPVGILLGVQKRQQADFG</sequence>
<comment type="caution">
    <text evidence="2">The sequence shown here is derived from an EMBL/GenBank/DDBJ whole genome shotgun (WGS) entry which is preliminary data.</text>
</comment>
<name>A0AA37CFI9_AQUAC</name>
<organism evidence="2 4">
    <name type="scientific">Aquipseudomonas alcaligenes</name>
    <name type="common">Pseudomonas alcaligenes</name>
    <dbReference type="NCBI Taxonomy" id="43263"/>
    <lineage>
        <taxon>Bacteria</taxon>
        <taxon>Pseudomonadati</taxon>
        <taxon>Pseudomonadota</taxon>
        <taxon>Gammaproteobacteria</taxon>
        <taxon>Pseudomonadales</taxon>
        <taxon>Pseudomonadaceae</taxon>
        <taxon>Aquipseudomonas</taxon>
    </lineage>
</organism>
<evidence type="ECO:0000313" key="3">
    <source>
        <dbReference type="EMBL" id="GIZ93087.1"/>
    </source>
</evidence>
<dbReference type="EMBL" id="BPMT01000006">
    <property type="protein sequence ID" value="GIZ93087.1"/>
    <property type="molecule type" value="Genomic_DNA"/>
</dbReference>
<accession>A0AA37CFI9</accession>
<evidence type="ECO:0000256" key="1">
    <source>
        <dbReference type="SAM" id="Phobius"/>
    </source>
</evidence>
<proteinExistence type="predicted"/>
<dbReference type="Proteomes" id="UP000887212">
    <property type="component" value="Unassembled WGS sequence"/>
</dbReference>